<organism evidence="1">
    <name type="scientific">freshwater metagenome</name>
    <dbReference type="NCBI Taxonomy" id="449393"/>
    <lineage>
        <taxon>unclassified sequences</taxon>
        <taxon>metagenomes</taxon>
        <taxon>ecological metagenomes</taxon>
    </lineage>
</organism>
<dbReference type="AlphaFoldDB" id="A0A6J6LEF2"/>
<reference evidence="1" key="1">
    <citation type="submission" date="2020-05" db="EMBL/GenBank/DDBJ databases">
        <authorList>
            <person name="Chiriac C."/>
            <person name="Salcher M."/>
            <person name="Ghai R."/>
            <person name="Kavagutti S V."/>
        </authorList>
    </citation>
    <scope>NUCLEOTIDE SEQUENCE</scope>
</reference>
<accession>A0A6J6LEF2</accession>
<proteinExistence type="predicted"/>
<dbReference type="EMBL" id="CAEZVV010000189">
    <property type="protein sequence ID" value="CAB4660026.1"/>
    <property type="molecule type" value="Genomic_DNA"/>
</dbReference>
<protein>
    <submittedName>
        <fullName evidence="1">Unannotated protein</fullName>
    </submittedName>
</protein>
<sequence>MHNEATVDNLAGIVGGEPTICGAGVGVVSIATQQHVAAYLDFTINDAKFDAGEDVAVEHNGAAGFGHAVTRSAIGGKVFRRCLTTNNDATEETRINARKCGWDQRGECRAFSGCVLYRLTIESIVNHEWNFKCL</sequence>
<evidence type="ECO:0000313" key="1">
    <source>
        <dbReference type="EMBL" id="CAB4660026.1"/>
    </source>
</evidence>
<gene>
    <name evidence="1" type="ORF">UFOPK2143_01782</name>
</gene>
<name>A0A6J6LEF2_9ZZZZ</name>